<evidence type="ECO:0000256" key="3">
    <source>
        <dbReference type="ARBA" id="ARBA00023136"/>
    </source>
</evidence>
<dbReference type="PANTHER" id="PTHR23534:SF1">
    <property type="entry name" value="MAJOR FACILITATOR SUPERFAMILY PROTEIN"/>
    <property type="match status" value="1"/>
</dbReference>
<protein>
    <submittedName>
        <fullName evidence="6">Hypothetical drug transport transmembrane protein</fullName>
    </submittedName>
</protein>
<accession>Q6LQY6</accession>
<dbReference type="Gene3D" id="1.20.1250.20">
    <property type="entry name" value="MFS general substrate transporter like domains"/>
    <property type="match status" value="1"/>
</dbReference>
<dbReference type="AlphaFoldDB" id="Q6LQY6"/>
<evidence type="ECO:0000313" key="7">
    <source>
        <dbReference type="Proteomes" id="UP000000593"/>
    </source>
</evidence>
<reference evidence="7" key="1">
    <citation type="journal article" date="2005" name="Science">
        <title>Life at depth: Photobacterium profundum genome sequence and expression analysis.</title>
        <authorList>
            <person name="Vezzi A."/>
            <person name="Campanaro S."/>
            <person name="D'Angelo M."/>
            <person name="Simonato F."/>
            <person name="Vitulo N."/>
            <person name="Lauro F.M."/>
            <person name="Cestaro A."/>
            <person name="Malacrida G."/>
            <person name="Simionati B."/>
            <person name="Cannata N."/>
            <person name="Romualdi C."/>
            <person name="Bartlett D.H."/>
            <person name="Valle G."/>
        </authorList>
    </citation>
    <scope>NUCLEOTIDE SEQUENCE [LARGE SCALE GENOMIC DNA]</scope>
    <source>
        <strain evidence="7">ATCC BAA-1253 / SS9</strain>
    </source>
</reference>
<dbReference type="HOGENOM" id="CLU_047644_2_0_6"/>
<evidence type="ECO:0000313" key="6">
    <source>
        <dbReference type="EMBL" id="CAG20290.1"/>
    </source>
</evidence>
<keyword evidence="2 4" id="KW-1133">Transmembrane helix</keyword>
<dbReference type="RefSeq" id="WP_011218594.1">
    <property type="nucleotide sequence ID" value="NC_006370.1"/>
</dbReference>
<dbReference type="Pfam" id="PF07690">
    <property type="entry name" value="MFS_1"/>
    <property type="match status" value="1"/>
</dbReference>
<dbReference type="eggNOG" id="COG2814">
    <property type="taxonomic scope" value="Bacteria"/>
</dbReference>
<feature type="transmembrane region" description="Helical" evidence="4">
    <location>
        <begin position="73"/>
        <end position="92"/>
    </location>
</feature>
<dbReference type="PANTHER" id="PTHR23534">
    <property type="entry name" value="MFS PERMEASE"/>
    <property type="match status" value="1"/>
</dbReference>
<dbReference type="GO" id="GO:0022857">
    <property type="term" value="F:transmembrane transporter activity"/>
    <property type="evidence" value="ECO:0007669"/>
    <property type="project" value="InterPro"/>
</dbReference>
<dbReference type="InterPro" id="IPR011701">
    <property type="entry name" value="MFS"/>
</dbReference>
<dbReference type="InterPro" id="IPR036259">
    <property type="entry name" value="MFS_trans_sf"/>
</dbReference>
<feature type="transmembrane region" description="Helical" evidence="4">
    <location>
        <begin position="132"/>
        <end position="149"/>
    </location>
</feature>
<feature type="transmembrane region" description="Helical" evidence="4">
    <location>
        <begin position="279"/>
        <end position="298"/>
    </location>
</feature>
<sequence>MKSLPWNAWLLALVQPFVLSVGALNVFLGGLVGAKLHPNPELSTLPVTALIIGVSLNVFPAAKIQHTFGRKNAFIAAAFISGCVAFAAGFAIEHESFWGFTLCTFLLGTQLSYVGQYRFAAIESCNNVSQHPTVISIVLVGGIAAAIVGPELLNIGQLIPLHISEYANAYNALAIIECIGAMILFIAMKPIIIKENSDTDGIARPLSEILKQPLLWLAIGSGLTAYAVMAFLMTATPLAMQHHGHDIQSAKWVIQSHVMAMYLPSLITPLLIKYLGIYRLIYVGCIAMIACIIAGLLGQSVHSYWWALVLLGIGWNFLFISGTTLLPKTYQTNERFKVQAVNDFSITAFQATGSLGAGMVLFTQGWSWMLLASVFPVITLLLLSVVVNKKCRITAYSGDH</sequence>
<evidence type="ECO:0000256" key="4">
    <source>
        <dbReference type="SAM" id="Phobius"/>
    </source>
</evidence>
<evidence type="ECO:0000259" key="5">
    <source>
        <dbReference type="PROSITE" id="PS50850"/>
    </source>
</evidence>
<keyword evidence="7" id="KW-1185">Reference proteome</keyword>
<feature type="transmembrane region" description="Helical" evidence="4">
    <location>
        <begin position="368"/>
        <end position="387"/>
    </location>
</feature>
<dbReference type="InterPro" id="IPR020846">
    <property type="entry name" value="MFS_dom"/>
</dbReference>
<dbReference type="PROSITE" id="PS50850">
    <property type="entry name" value="MFS"/>
    <property type="match status" value="1"/>
</dbReference>
<feature type="transmembrane region" description="Helical" evidence="4">
    <location>
        <begin position="169"/>
        <end position="193"/>
    </location>
</feature>
<dbReference type="EMBL" id="CR378669">
    <property type="protein sequence ID" value="CAG20290.1"/>
    <property type="molecule type" value="Genomic_DNA"/>
</dbReference>
<dbReference type="SUPFAM" id="SSF103473">
    <property type="entry name" value="MFS general substrate transporter"/>
    <property type="match status" value="1"/>
</dbReference>
<dbReference type="Proteomes" id="UP000000593">
    <property type="component" value="Chromosome 1"/>
</dbReference>
<evidence type="ECO:0000256" key="2">
    <source>
        <dbReference type="ARBA" id="ARBA00022989"/>
    </source>
</evidence>
<feature type="domain" description="Major facilitator superfamily (MFS) profile" evidence="5">
    <location>
        <begin position="213"/>
        <end position="400"/>
    </location>
</feature>
<dbReference type="KEGG" id="ppr:PBPRA1886"/>
<feature type="transmembrane region" description="Helical" evidence="4">
    <location>
        <begin position="214"/>
        <end position="240"/>
    </location>
</feature>
<evidence type="ECO:0000256" key="1">
    <source>
        <dbReference type="ARBA" id="ARBA00022692"/>
    </source>
</evidence>
<feature type="transmembrane region" description="Helical" evidence="4">
    <location>
        <begin position="98"/>
        <end position="120"/>
    </location>
</feature>
<feature type="transmembrane region" description="Helical" evidence="4">
    <location>
        <begin position="304"/>
        <end position="326"/>
    </location>
</feature>
<proteinExistence type="predicted"/>
<keyword evidence="3 4" id="KW-0472">Membrane</keyword>
<name>Q6LQY6_PHOPR</name>
<keyword evidence="1 4" id="KW-0812">Transmembrane</keyword>
<feature type="transmembrane region" description="Helical" evidence="4">
    <location>
        <begin position="42"/>
        <end position="61"/>
    </location>
</feature>
<organism evidence="6 7">
    <name type="scientific">Photobacterium profundum (strain SS9)</name>
    <dbReference type="NCBI Taxonomy" id="298386"/>
    <lineage>
        <taxon>Bacteria</taxon>
        <taxon>Pseudomonadati</taxon>
        <taxon>Pseudomonadota</taxon>
        <taxon>Gammaproteobacteria</taxon>
        <taxon>Vibrionales</taxon>
        <taxon>Vibrionaceae</taxon>
        <taxon>Photobacterium</taxon>
    </lineage>
</organism>
<gene>
    <name evidence="6" type="primary">VPA1184</name>
    <name evidence="6" type="ordered locus">PBPRA1886</name>
</gene>